<organism evidence="2 3">
    <name type="scientific">Naegleria lovaniensis</name>
    <name type="common">Amoeba</name>
    <dbReference type="NCBI Taxonomy" id="51637"/>
    <lineage>
        <taxon>Eukaryota</taxon>
        <taxon>Discoba</taxon>
        <taxon>Heterolobosea</taxon>
        <taxon>Tetramitia</taxon>
        <taxon>Eutetramitia</taxon>
        <taxon>Vahlkampfiidae</taxon>
        <taxon>Naegleria</taxon>
    </lineage>
</organism>
<evidence type="ECO:0000313" key="2">
    <source>
        <dbReference type="EMBL" id="KAG2388631.1"/>
    </source>
</evidence>
<gene>
    <name evidence="2" type="ORF">C9374_000070</name>
</gene>
<reference evidence="2 3" key="1">
    <citation type="journal article" date="2018" name="BMC Genomics">
        <title>The genome of Naegleria lovaniensis, the basis for a comparative approach to unravel pathogenicity factors of the human pathogenic amoeba N. fowleri.</title>
        <authorList>
            <person name="Liechti N."/>
            <person name="Schurch N."/>
            <person name="Bruggmann R."/>
            <person name="Wittwer M."/>
        </authorList>
    </citation>
    <scope>NUCLEOTIDE SEQUENCE [LARGE SCALE GENOMIC DNA]</scope>
    <source>
        <strain evidence="2 3">ATCC 30569</strain>
    </source>
</reference>
<keyword evidence="3" id="KW-1185">Reference proteome</keyword>
<dbReference type="AlphaFoldDB" id="A0AA88KPH7"/>
<name>A0AA88KPH7_NAELO</name>
<dbReference type="EMBL" id="PYSW02000009">
    <property type="protein sequence ID" value="KAG2388631.1"/>
    <property type="molecule type" value="Genomic_DNA"/>
</dbReference>
<evidence type="ECO:0000313" key="3">
    <source>
        <dbReference type="Proteomes" id="UP000816034"/>
    </source>
</evidence>
<evidence type="ECO:0000256" key="1">
    <source>
        <dbReference type="SAM" id="Phobius"/>
    </source>
</evidence>
<sequence>MHTTLSSKECFHLHVLASFVVVVMTFIIPCVESLNILPKTSLSSSSDEPYCCLPKVCSMTCSYSFIPLSSGGSTSISMTTTKEYYDFGSNRKRSEEFMNMNSSQKKNGISNELTLSSISLLVKDAYYDYTYFLGNSSNSRECHCQRSPNVRKLIQCFGIPDGNIEKARLLNLDATKLSFGVLQHGFYFEDWVVQNETNSSDSSQCWHLSRTLVDPNSVQRFDYYDMSEKVDSKLFEIPPWCPTKDNCQIVN</sequence>
<feature type="transmembrane region" description="Helical" evidence="1">
    <location>
        <begin position="12"/>
        <end position="31"/>
    </location>
</feature>
<accession>A0AA88KPH7</accession>
<keyword evidence="1" id="KW-0472">Membrane</keyword>
<dbReference type="Proteomes" id="UP000816034">
    <property type="component" value="Unassembled WGS sequence"/>
</dbReference>
<proteinExistence type="predicted"/>
<keyword evidence="1" id="KW-0812">Transmembrane</keyword>
<comment type="caution">
    <text evidence="2">The sequence shown here is derived from an EMBL/GenBank/DDBJ whole genome shotgun (WGS) entry which is preliminary data.</text>
</comment>
<dbReference type="GeneID" id="68092532"/>
<protein>
    <submittedName>
        <fullName evidence="2">Uncharacterized protein</fullName>
    </submittedName>
</protein>
<dbReference type="RefSeq" id="XP_044552623.1">
    <property type="nucleotide sequence ID" value="XM_044696922.1"/>
</dbReference>
<keyword evidence="1" id="KW-1133">Transmembrane helix</keyword>